<reference evidence="3" key="1">
    <citation type="journal article" date="2019" name="Int. J. Syst. Evol. Microbiol.">
        <title>The Global Catalogue of Microorganisms (GCM) 10K type strain sequencing project: providing services to taxonomists for standard genome sequencing and annotation.</title>
        <authorList>
            <consortium name="The Broad Institute Genomics Platform"/>
            <consortium name="The Broad Institute Genome Sequencing Center for Infectious Disease"/>
            <person name="Wu L."/>
            <person name="Ma J."/>
        </authorList>
    </citation>
    <scope>NUCLEOTIDE SEQUENCE [LARGE SCALE GENOMIC DNA]</scope>
    <source>
        <strain evidence="3">KCTC 42255</strain>
    </source>
</reference>
<keyword evidence="3" id="KW-1185">Reference proteome</keyword>
<proteinExistence type="predicted"/>
<evidence type="ECO:0000313" key="2">
    <source>
        <dbReference type="EMBL" id="MFD2696590.1"/>
    </source>
</evidence>
<feature type="chain" id="PRO_5046598066" evidence="1">
    <location>
        <begin position="20"/>
        <end position="649"/>
    </location>
</feature>
<organism evidence="2 3">
    <name type="scientific">Mesonia sediminis</name>
    <dbReference type="NCBI Taxonomy" id="1703946"/>
    <lineage>
        <taxon>Bacteria</taxon>
        <taxon>Pseudomonadati</taxon>
        <taxon>Bacteroidota</taxon>
        <taxon>Flavobacteriia</taxon>
        <taxon>Flavobacteriales</taxon>
        <taxon>Flavobacteriaceae</taxon>
        <taxon>Mesonia</taxon>
    </lineage>
</organism>
<dbReference type="RefSeq" id="WP_379042967.1">
    <property type="nucleotide sequence ID" value="NZ_JBHULZ010000005.1"/>
</dbReference>
<dbReference type="EMBL" id="JBHULZ010000005">
    <property type="protein sequence ID" value="MFD2696590.1"/>
    <property type="molecule type" value="Genomic_DNA"/>
</dbReference>
<accession>A0ABW5SDF3</accession>
<sequence length="649" mass="74734">MFKNLFLLLIILFGQNICAQTLRGNAGQFGNRSDQMKQKSVVDNREKPPITDYKIISHTQDTTFVDTTLSIAKFYKYNYLRKDNFDKRAYSNIGEGYTQLANKIKNNAISDIGMHAKQHPILGLEDVSYYHVPTPLTELYFKTTLEQGQSLDAFFTSNISNKLNFFIGYKGLRSLGRYKNNLTSQGSFRLGGSYTSDNKRYVLKTHFVSQDLSTQENGGLTSLAIEQYKSKSDEFDDRTLLAVNFQDAESKFYHKRFVLDQTYHLIATDKNAGAGALSLNHYFNFTDKEYNYFQQNAFDGFGASFTELKINNETEYQQLNNAFNLASNLKNIGYLKAGLEYSHLNYGYRRKVVLNAQTIPNNLKDDILQFKALYSNQFNQISLQANLVAKILGEYAGNILDAEAAYHFGKENKFGANLLIEKTSPDLQYHMFQSDYKAYNWRKDLDEVEQQKFTAFLQMPKWVNIEASFSRIKNLTYFEFSDSPQAISDSVVSVTQASSKTIYFDVKANKEIAMGSFKWDNTLLFQKVTQNNEGLNLPDYVFRSTLLFEDNWFKNALFLQTGLMLNYASQFYADAYNPIVGNYVVQNKWEIDVEPQVDFFFNAKIQQTRLFFQLENVLDAFTTNNAFVAPGLPSRDFSIRFGLVWNFFL</sequence>
<name>A0ABW5SDF3_9FLAO</name>
<dbReference type="InterPro" id="IPR025631">
    <property type="entry name" value="Porin_10"/>
</dbReference>
<keyword evidence="1" id="KW-0732">Signal</keyword>
<dbReference type="Proteomes" id="UP001597357">
    <property type="component" value="Unassembled WGS sequence"/>
</dbReference>
<protein>
    <submittedName>
        <fullName evidence="2">Porin</fullName>
    </submittedName>
</protein>
<gene>
    <name evidence="2" type="ORF">ACFSQ0_01145</name>
</gene>
<evidence type="ECO:0000256" key="1">
    <source>
        <dbReference type="SAM" id="SignalP"/>
    </source>
</evidence>
<dbReference type="Pfam" id="PF14121">
    <property type="entry name" value="Porin_10"/>
    <property type="match status" value="1"/>
</dbReference>
<evidence type="ECO:0000313" key="3">
    <source>
        <dbReference type="Proteomes" id="UP001597357"/>
    </source>
</evidence>
<comment type="caution">
    <text evidence="2">The sequence shown here is derived from an EMBL/GenBank/DDBJ whole genome shotgun (WGS) entry which is preliminary data.</text>
</comment>
<feature type="signal peptide" evidence="1">
    <location>
        <begin position="1"/>
        <end position="19"/>
    </location>
</feature>